<reference evidence="4" key="1">
    <citation type="submission" date="2022-12" db="EMBL/GenBank/DDBJ databases">
        <title>Paraconexibacter alkalitolerans sp. nov. and Baekduia alba sp. nov., isolated from soil and emended description of the genera Paraconexibacter (Chun et al., 2020) and Baekduia (An et al., 2020).</title>
        <authorList>
            <person name="Vieira S."/>
            <person name="Huber K.J."/>
            <person name="Geppert A."/>
            <person name="Wolf J."/>
            <person name="Neumann-Schaal M."/>
            <person name="Muesken M."/>
            <person name="Overmann J."/>
        </authorList>
    </citation>
    <scope>NUCLEOTIDE SEQUENCE</scope>
    <source>
        <strain evidence="4">AEG42_29</strain>
    </source>
</reference>
<dbReference type="InterPro" id="IPR028098">
    <property type="entry name" value="Glyco_trans_4-like_N"/>
</dbReference>
<dbReference type="Pfam" id="PF13579">
    <property type="entry name" value="Glyco_trans_4_4"/>
    <property type="match status" value="1"/>
</dbReference>
<evidence type="ECO:0000313" key="4">
    <source>
        <dbReference type="EMBL" id="XAY08061.1"/>
    </source>
</evidence>
<gene>
    <name evidence="4" type="ORF">DSM112329_04957</name>
</gene>
<evidence type="ECO:0000256" key="1">
    <source>
        <dbReference type="ARBA" id="ARBA00022676"/>
    </source>
</evidence>
<dbReference type="Gene3D" id="3.40.50.2000">
    <property type="entry name" value="Glycogen Phosphorylase B"/>
    <property type="match status" value="2"/>
</dbReference>
<proteinExistence type="predicted"/>
<dbReference type="GO" id="GO:0016757">
    <property type="term" value="F:glycosyltransferase activity"/>
    <property type="evidence" value="ECO:0007669"/>
    <property type="project" value="UniProtKB-KW"/>
</dbReference>
<feature type="domain" description="Glycosyltransferase subfamily 4-like N-terminal" evidence="3">
    <location>
        <begin position="39"/>
        <end position="192"/>
    </location>
</feature>
<evidence type="ECO:0000256" key="2">
    <source>
        <dbReference type="ARBA" id="ARBA00022679"/>
    </source>
</evidence>
<accession>A0AAU7B2G0</accession>
<dbReference type="GO" id="GO:1901137">
    <property type="term" value="P:carbohydrate derivative biosynthetic process"/>
    <property type="evidence" value="ECO:0007669"/>
    <property type="project" value="UniProtKB-ARBA"/>
</dbReference>
<evidence type="ECO:0000259" key="3">
    <source>
        <dbReference type="Pfam" id="PF13579"/>
    </source>
</evidence>
<dbReference type="AlphaFoldDB" id="A0AAU7B2G0"/>
<sequence length="394" mass="39240">MILALHTRYRTTGGEERAIEDLIWLAREHLGEDVEELERDSAALGRAGAARGLLRGGLHPEDVTDAVRRTRADVVHAHNLLPAFGWRALAAAQAAGAATVLHLHNYRLVCAVGTCVDPAGEDCTRCHGRRTGPGLRQGCRGSLPEAAVYAAALATWQARMVRHADVVVVPSAAAADRLHALGAPVDGVRVVPHVVRAAADPSPVPGGDARGPAIVVSRLAPEKGVAFAVQACAAAGVGLVVAGDGPEAAALRLVAVAAGLDVLEGAGGPAPGSGAVRFTGRVDDDALAALRASASVELLPSLAHETFGLTAIEALAAGLPVIASAVGALAALPDPVTLVAPGDAAAIAAALPAARASAAVAAVSGPLAAARIAGPGVVAPQLAAIYATARSSVG</sequence>
<name>A0AAU7B2G0_9ACTN</name>
<organism evidence="4">
    <name type="scientific">Paraconexibacter sp. AEG42_29</name>
    <dbReference type="NCBI Taxonomy" id="2997339"/>
    <lineage>
        <taxon>Bacteria</taxon>
        <taxon>Bacillati</taxon>
        <taxon>Actinomycetota</taxon>
        <taxon>Thermoleophilia</taxon>
        <taxon>Solirubrobacterales</taxon>
        <taxon>Paraconexibacteraceae</taxon>
        <taxon>Paraconexibacter</taxon>
    </lineage>
</organism>
<dbReference type="Pfam" id="PF13692">
    <property type="entry name" value="Glyco_trans_1_4"/>
    <property type="match status" value="1"/>
</dbReference>
<dbReference type="PANTHER" id="PTHR45947">
    <property type="entry name" value="SULFOQUINOVOSYL TRANSFERASE SQD2"/>
    <property type="match status" value="1"/>
</dbReference>
<keyword evidence="1" id="KW-0328">Glycosyltransferase</keyword>
<dbReference type="EMBL" id="CP114014">
    <property type="protein sequence ID" value="XAY08061.1"/>
    <property type="molecule type" value="Genomic_DNA"/>
</dbReference>
<protein>
    <submittedName>
        <fullName evidence="4">Glycosyltransferase</fullName>
    </submittedName>
</protein>
<dbReference type="SUPFAM" id="SSF53756">
    <property type="entry name" value="UDP-Glycosyltransferase/glycogen phosphorylase"/>
    <property type="match status" value="1"/>
</dbReference>
<keyword evidence="2" id="KW-0808">Transferase</keyword>
<dbReference type="KEGG" id="parq:DSM112329_04957"/>
<dbReference type="PANTHER" id="PTHR45947:SF13">
    <property type="entry name" value="TRANSFERASE"/>
    <property type="match status" value="1"/>
</dbReference>
<dbReference type="InterPro" id="IPR050194">
    <property type="entry name" value="Glycosyltransferase_grp1"/>
</dbReference>
<dbReference type="RefSeq" id="WP_354699246.1">
    <property type="nucleotide sequence ID" value="NZ_CP114014.1"/>
</dbReference>